<dbReference type="AlphaFoldDB" id="A0A2K9ED85"/>
<name>A0A2K9ED85_9RHOB</name>
<keyword evidence="3" id="KW-1185">Reference proteome</keyword>
<dbReference type="PROSITE" id="PS50943">
    <property type="entry name" value="HTH_CROC1"/>
    <property type="match status" value="1"/>
</dbReference>
<dbReference type="Gene3D" id="1.10.260.40">
    <property type="entry name" value="lambda repressor-like DNA-binding domains"/>
    <property type="match status" value="1"/>
</dbReference>
<dbReference type="SUPFAM" id="SSF47413">
    <property type="entry name" value="lambda repressor-like DNA-binding domains"/>
    <property type="match status" value="1"/>
</dbReference>
<dbReference type="SMART" id="SM00530">
    <property type="entry name" value="HTH_XRE"/>
    <property type="match status" value="1"/>
</dbReference>
<dbReference type="Proteomes" id="UP000233742">
    <property type="component" value="Chromosome"/>
</dbReference>
<accession>A0A2K9ED85</accession>
<evidence type="ECO:0000313" key="2">
    <source>
        <dbReference type="EMBL" id="AUH32249.1"/>
    </source>
</evidence>
<dbReference type="InterPro" id="IPR001387">
    <property type="entry name" value="Cro/C1-type_HTH"/>
</dbReference>
<gene>
    <name evidence="2" type="ORF">CUV01_01510</name>
</gene>
<dbReference type="InterPro" id="IPR010982">
    <property type="entry name" value="Lambda_DNA-bd_dom_sf"/>
</dbReference>
<dbReference type="KEGG" id="paro:CUV01_01510"/>
<proteinExistence type="predicted"/>
<evidence type="ECO:0000313" key="3">
    <source>
        <dbReference type="Proteomes" id="UP000233742"/>
    </source>
</evidence>
<feature type="domain" description="HTH cro/C1-type" evidence="1">
    <location>
        <begin position="11"/>
        <end position="64"/>
    </location>
</feature>
<organism evidence="2 3">
    <name type="scientific">Paracoccus tegillarcae</name>
    <dbReference type="NCBI Taxonomy" id="1529068"/>
    <lineage>
        <taxon>Bacteria</taxon>
        <taxon>Pseudomonadati</taxon>
        <taxon>Pseudomonadota</taxon>
        <taxon>Alphaproteobacteria</taxon>
        <taxon>Rhodobacterales</taxon>
        <taxon>Paracoccaceae</taxon>
        <taxon>Paracoccus</taxon>
    </lineage>
</organism>
<sequence>MSVLLVFGSNLRKLTALRGSQTAVANDLDISRVQFQRYLRSESFPKPNMLKRICDYFGVDARILTDPLSEEQLQLAKAGQYEAKIPAAGTTVMQQAISYCAIDQNYFEPSQELRDGIYSAWRGSYSRPGCAVRQMVQIKTLGLARVVNGFDPRELYPEHMKVTGRMREFRGVVLRPEVGFVILYFHADPSRYVSMEHLEHVMVGHTPALAGTIFLGRGAHAKQRRMARTFMSRLPDDWSVVMQVARRPMFVDMADVPASVLPFIEPSPETF</sequence>
<protein>
    <recommendedName>
        <fullName evidence="1">HTH cro/C1-type domain-containing protein</fullName>
    </recommendedName>
</protein>
<dbReference type="EMBL" id="CP025408">
    <property type="protein sequence ID" value="AUH32249.1"/>
    <property type="molecule type" value="Genomic_DNA"/>
</dbReference>
<dbReference type="CDD" id="cd00093">
    <property type="entry name" value="HTH_XRE"/>
    <property type="match status" value="1"/>
</dbReference>
<dbReference type="GO" id="GO:0003677">
    <property type="term" value="F:DNA binding"/>
    <property type="evidence" value="ECO:0007669"/>
    <property type="project" value="InterPro"/>
</dbReference>
<reference evidence="2 3" key="1">
    <citation type="submission" date="2017-12" db="EMBL/GenBank/DDBJ databases">
        <authorList>
            <person name="Hurst M.R.H."/>
        </authorList>
    </citation>
    <scope>NUCLEOTIDE SEQUENCE [LARGE SCALE GENOMIC DNA]</scope>
    <source>
        <strain evidence="2 3">BM15</strain>
    </source>
</reference>
<evidence type="ECO:0000259" key="1">
    <source>
        <dbReference type="PROSITE" id="PS50943"/>
    </source>
</evidence>